<evidence type="ECO:0000256" key="11">
    <source>
        <dbReference type="ARBA" id="ARBA00023136"/>
    </source>
</evidence>
<dbReference type="SUPFAM" id="SSF53383">
    <property type="entry name" value="PLP-dependent transferases"/>
    <property type="match status" value="1"/>
</dbReference>
<comment type="subcellular location">
    <subcellularLocation>
        <location evidence="2">Endoplasmic reticulum membrane</location>
        <topology evidence="2">Single-pass membrane protein</topology>
    </subcellularLocation>
</comment>
<comment type="cofactor">
    <cofactor evidence="1 16">
        <name>pyridoxal 5'-phosphate</name>
        <dbReference type="ChEBI" id="CHEBI:597326"/>
    </cofactor>
</comment>
<keyword evidence="8" id="KW-0746">Sphingolipid metabolism</keyword>
<dbReference type="CDD" id="cd06450">
    <property type="entry name" value="DOPA_deC_like"/>
    <property type="match status" value="1"/>
</dbReference>
<evidence type="ECO:0000256" key="7">
    <source>
        <dbReference type="ARBA" id="ARBA00022898"/>
    </source>
</evidence>
<gene>
    <name evidence="18" type="primary">si:dkey-192p21.6</name>
</gene>
<evidence type="ECO:0000256" key="1">
    <source>
        <dbReference type="ARBA" id="ARBA00001933"/>
    </source>
</evidence>
<dbReference type="Ensembl" id="ENSTRUT00000061379.1">
    <property type="protein sequence ID" value="ENSTRUP00000058230.1"/>
    <property type="gene ID" value="ENSTRUG00000017861.3"/>
</dbReference>
<keyword evidence="6" id="KW-0256">Endoplasmic reticulum</keyword>
<evidence type="ECO:0000256" key="15">
    <source>
        <dbReference type="ARBA" id="ARBA00042568"/>
    </source>
</evidence>
<organism evidence="18 19">
    <name type="scientific">Takifugu rubripes</name>
    <name type="common">Japanese pufferfish</name>
    <name type="synonym">Fugu rubripes</name>
    <dbReference type="NCBI Taxonomy" id="31033"/>
    <lineage>
        <taxon>Eukaryota</taxon>
        <taxon>Metazoa</taxon>
        <taxon>Chordata</taxon>
        <taxon>Craniata</taxon>
        <taxon>Vertebrata</taxon>
        <taxon>Euteleostomi</taxon>
        <taxon>Actinopterygii</taxon>
        <taxon>Neopterygii</taxon>
        <taxon>Teleostei</taxon>
        <taxon>Neoteleostei</taxon>
        <taxon>Acanthomorphata</taxon>
        <taxon>Eupercaria</taxon>
        <taxon>Tetraodontiformes</taxon>
        <taxon>Tetradontoidea</taxon>
        <taxon>Tetraodontidae</taxon>
        <taxon>Takifugu</taxon>
    </lineage>
</organism>
<dbReference type="Proteomes" id="UP000005226">
    <property type="component" value="Chromosome 4"/>
</dbReference>
<dbReference type="FunFam" id="3.40.640.10:FF:000020">
    <property type="entry name" value="sphingosine-1-phosphate lyase 1"/>
    <property type="match status" value="1"/>
</dbReference>
<dbReference type="Pfam" id="PF00282">
    <property type="entry name" value="Pyridoxal_deC"/>
    <property type="match status" value="1"/>
</dbReference>
<dbReference type="OMA" id="MILAAFH"/>
<dbReference type="InterPro" id="IPR050477">
    <property type="entry name" value="GrpII_AminoAcid_Decarb"/>
</dbReference>
<reference evidence="18" key="2">
    <citation type="submission" date="2025-08" db="UniProtKB">
        <authorList>
            <consortium name="Ensembl"/>
        </authorList>
    </citation>
    <scope>IDENTIFICATION</scope>
</reference>
<dbReference type="InterPro" id="IPR015422">
    <property type="entry name" value="PyrdxlP-dep_Trfase_small"/>
</dbReference>
<evidence type="ECO:0000256" key="4">
    <source>
        <dbReference type="ARBA" id="ARBA00004991"/>
    </source>
</evidence>
<name>A0A674M9Z8_TAKRU</name>
<comment type="pathway">
    <text evidence="4">Sphingolipid metabolism.</text>
</comment>
<dbReference type="FunFam" id="6.10.140.2150:FF:000001">
    <property type="entry name" value="Sphingosine-1-phosphate lyase 1"/>
    <property type="match status" value="1"/>
</dbReference>
<dbReference type="InterPro" id="IPR015424">
    <property type="entry name" value="PyrdxlP-dep_Trfase"/>
</dbReference>
<dbReference type="Gene3D" id="3.40.640.10">
    <property type="entry name" value="Type I PLP-dependent aspartate aminotransferase-like (Major domain)"/>
    <property type="match status" value="1"/>
</dbReference>
<accession>A0A674M9Z8</accession>
<dbReference type="GO" id="GO:0005789">
    <property type="term" value="C:endoplasmic reticulum membrane"/>
    <property type="evidence" value="ECO:0007669"/>
    <property type="project" value="UniProtKB-SubCell"/>
</dbReference>
<evidence type="ECO:0000256" key="16">
    <source>
        <dbReference type="PIRSR" id="PIRSR602129-50"/>
    </source>
</evidence>
<dbReference type="AlphaFoldDB" id="A0A674M9Z8"/>
<dbReference type="PANTHER" id="PTHR42735:SF6">
    <property type="entry name" value="SPHINGOSINE-1-PHOSPHATE LYASE 1"/>
    <property type="match status" value="1"/>
</dbReference>
<dbReference type="InterPro" id="IPR015421">
    <property type="entry name" value="PyrdxlP-dep_Trfase_major"/>
</dbReference>
<feature type="modified residue" description="N6-(pyridoxal phosphate)lysine" evidence="16">
    <location>
        <position position="351"/>
    </location>
</feature>
<dbReference type="GO" id="GO:0019752">
    <property type="term" value="P:carboxylic acid metabolic process"/>
    <property type="evidence" value="ECO:0007669"/>
    <property type="project" value="InterPro"/>
</dbReference>
<comment type="similarity">
    <text evidence="13">Belongs to the group II decarboxylase family. Sphingosine-1-phosphate lyase subfamily.</text>
</comment>
<dbReference type="Gene3D" id="3.90.1150.10">
    <property type="entry name" value="Aspartate Aminotransferase, domain 1"/>
    <property type="match status" value="1"/>
</dbReference>
<evidence type="ECO:0000256" key="2">
    <source>
        <dbReference type="ARBA" id="ARBA00004389"/>
    </source>
</evidence>
<dbReference type="Gene3D" id="6.10.140.2150">
    <property type="match status" value="1"/>
</dbReference>
<dbReference type="InParanoid" id="A0A674M9Z8"/>
<evidence type="ECO:0000256" key="12">
    <source>
        <dbReference type="ARBA" id="ARBA00023239"/>
    </source>
</evidence>
<evidence type="ECO:0000256" key="13">
    <source>
        <dbReference type="ARBA" id="ARBA00038302"/>
    </source>
</evidence>
<evidence type="ECO:0000256" key="17">
    <source>
        <dbReference type="SAM" id="Phobius"/>
    </source>
</evidence>
<reference evidence="18 19" key="1">
    <citation type="journal article" date="2011" name="Genome Biol. Evol.">
        <title>Integration of the genetic map and genome assembly of fugu facilitates insights into distinct features of genome evolution in teleosts and mammals.</title>
        <authorList>
            <person name="Kai W."/>
            <person name="Kikuchi K."/>
            <person name="Tohari S."/>
            <person name="Chew A.K."/>
            <person name="Tay A."/>
            <person name="Fujiwara A."/>
            <person name="Hosoya S."/>
            <person name="Suetake H."/>
            <person name="Naruse K."/>
            <person name="Brenner S."/>
            <person name="Suzuki Y."/>
            <person name="Venkatesh B."/>
        </authorList>
    </citation>
    <scope>NUCLEOTIDE SEQUENCE [LARGE SCALE GENOMIC DNA]</scope>
</reference>
<keyword evidence="5 17" id="KW-0812">Transmembrane</keyword>
<evidence type="ECO:0000256" key="3">
    <source>
        <dbReference type="ARBA" id="ARBA00004760"/>
    </source>
</evidence>
<keyword evidence="9 17" id="KW-1133">Transmembrane helix</keyword>
<dbReference type="FunFam" id="3.90.1150.10:FF:000247">
    <property type="entry name" value="Sphingosine phosphate lyase, putative"/>
    <property type="match status" value="1"/>
</dbReference>
<dbReference type="EC" id="4.1.2.27" evidence="14"/>
<dbReference type="GO" id="GO:0030170">
    <property type="term" value="F:pyridoxal phosphate binding"/>
    <property type="evidence" value="ECO:0007669"/>
    <property type="project" value="InterPro"/>
</dbReference>
<reference evidence="18" key="3">
    <citation type="submission" date="2025-09" db="UniProtKB">
        <authorList>
            <consortium name="Ensembl"/>
        </authorList>
    </citation>
    <scope>IDENTIFICATION</scope>
</reference>
<keyword evidence="12" id="KW-0456">Lyase</keyword>
<evidence type="ECO:0000256" key="6">
    <source>
        <dbReference type="ARBA" id="ARBA00022824"/>
    </source>
</evidence>
<dbReference type="InterPro" id="IPR002129">
    <property type="entry name" value="PyrdxlP-dep_de-COase"/>
</dbReference>
<proteinExistence type="inferred from homology"/>
<evidence type="ECO:0000256" key="5">
    <source>
        <dbReference type="ARBA" id="ARBA00022692"/>
    </source>
</evidence>
<evidence type="ECO:0000313" key="18">
    <source>
        <dbReference type="Ensembl" id="ENSTRUP00000058230.1"/>
    </source>
</evidence>
<sequence>MCLCVQSALQVYKEMVLLYLEEGRRQVNAHCADLEPLQIIGATVIITLVSVWIKRFLFQQESLTSRIKKQVFRIIRKIPFIGGAIQSQLNKALEDMSASLCTLKEGMSYTKQLPSKGLSQSQVLDKIREYETLNEVQWEKGCVSGAVYWGDKALTDLLVKVYGDFAWSNPLHPDIFPGVRKMEAEVVRMACTLFHGGPNSCGTVTSGGTESILMACKAYRDIAYERGIKYPEILAPVSVHAAFDKAAHYFGMKLVHIPLDKKTMKVDVKAMKRAIGKNTAMLVCSAPQFPHGVMDPVEEVSKLAVRYNIPLHVDACLGGFLIVFMDKAGYPLAPFDFRLKGVTSISADTHKYGYAPKGSSVILYSEKKYRHYQYFVAPDWQGGIYASPSVAGSRPGGIIAACWATMMHMGENGYIDATKKIISTARKIKTEIRKIKGVIVLGDPEISVVALGSDDFDIFRLSNALTSKGWNLNTLQFPASIHICCTVLHTQPGVADHFIRDVKEQVAIIMKNPKERTTGMGAIYGMAQAIPDRSLVTEISQGFLDCLYSTEAVNSNSNHMNEPDLRVDQALLTIQNQLTQNVQVFYTSDYCYKCVYQHLTTVKPNNNASVVISTKFTLHIRVESQDRNTTICRWSQTYEENGRYSVWIRIPKSTTNPSCTHTVDQTPNNVSLPLLAAALSLALIAVSFVVVPIIYRYAYAFFYFLFVLNDT</sequence>
<evidence type="ECO:0000256" key="14">
    <source>
        <dbReference type="ARBA" id="ARBA00038965"/>
    </source>
</evidence>
<dbReference type="PANTHER" id="PTHR42735">
    <property type="match status" value="1"/>
</dbReference>
<comment type="pathway">
    <text evidence="3">Lipid metabolism; sphingolipid metabolism.</text>
</comment>
<dbReference type="FunCoup" id="A0A674M9Z8">
    <property type="interactions" value="997"/>
</dbReference>
<evidence type="ECO:0000256" key="9">
    <source>
        <dbReference type="ARBA" id="ARBA00022989"/>
    </source>
</evidence>
<dbReference type="GeneTree" id="ENSGT00390000000046"/>
<keyword evidence="7 16" id="KW-0663">Pyridoxal phosphate</keyword>
<evidence type="ECO:0000313" key="19">
    <source>
        <dbReference type="Proteomes" id="UP000005226"/>
    </source>
</evidence>
<protein>
    <recommendedName>
        <fullName evidence="14">sphinganine-1-phosphate aldolase</fullName>
        <ecNumber evidence="14">4.1.2.27</ecNumber>
    </recommendedName>
    <alternativeName>
        <fullName evidence="15">Sphingosine-1-phosphate aldolase</fullName>
    </alternativeName>
</protein>
<dbReference type="GO" id="GO:0030149">
    <property type="term" value="P:sphingolipid catabolic process"/>
    <property type="evidence" value="ECO:0007669"/>
    <property type="project" value="TreeGrafter"/>
</dbReference>
<keyword evidence="11 17" id="KW-0472">Membrane</keyword>
<evidence type="ECO:0000256" key="10">
    <source>
        <dbReference type="ARBA" id="ARBA00023098"/>
    </source>
</evidence>
<dbReference type="GO" id="GO:0008117">
    <property type="term" value="F:sphinganine-1-phosphate aldolase activity"/>
    <property type="evidence" value="ECO:0007669"/>
    <property type="project" value="UniProtKB-EC"/>
</dbReference>
<feature type="transmembrane region" description="Helical" evidence="17">
    <location>
        <begin position="674"/>
        <end position="695"/>
    </location>
</feature>
<evidence type="ECO:0000256" key="8">
    <source>
        <dbReference type="ARBA" id="ARBA00022919"/>
    </source>
</evidence>
<keyword evidence="19" id="KW-1185">Reference proteome</keyword>
<keyword evidence="10" id="KW-0443">Lipid metabolism</keyword>